<organism evidence="5 6">
    <name type="scientific">Conyzicola lurida</name>
    <dbReference type="NCBI Taxonomy" id="1172621"/>
    <lineage>
        <taxon>Bacteria</taxon>
        <taxon>Bacillati</taxon>
        <taxon>Actinomycetota</taxon>
        <taxon>Actinomycetes</taxon>
        <taxon>Micrococcales</taxon>
        <taxon>Microbacteriaceae</taxon>
        <taxon>Conyzicola</taxon>
    </lineage>
</organism>
<evidence type="ECO:0000259" key="4">
    <source>
        <dbReference type="PROSITE" id="PS50043"/>
    </source>
</evidence>
<dbReference type="CDD" id="cd06170">
    <property type="entry name" value="LuxR_C_like"/>
    <property type="match status" value="1"/>
</dbReference>
<evidence type="ECO:0000313" key="5">
    <source>
        <dbReference type="EMBL" id="MBB5844452.1"/>
    </source>
</evidence>
<keyword evidence="2 5" id="KW-0238">DNA-binding</keyword>
<dbReference type="PANTHER" id="PTHR44688:SF16">
    <property type="entry name" value="DNA-BINDING TRANSCRIPTIONAL ACTIVATOR DEVR_DOSR"/>
    <property type="match status" value="1"/>
</dbReference>
<comment type="caution">
    <text evidence="5">The sequence shown here is derived from an EMBL/GenBank/DDBJ whole genome shotgun (WGS) entry which is preliminary data.</text>
</comment>
<dbReference type="RefSeq" id="WP_184238594.1">
    <property type="nucleotide sequence ID" value="NZ_JACHMJ010000001.1"/>
</dbReference>
<dbReference type="GO" id="GO:0003677">
    <property type="term" value="F:DNA binding"/>
    <property type="evidence" value="ECO:0007669"/>
    <property type="project" value="UniProtKB-KW"/>
</dbReference>
<evidence type="ECO:0000256" key="1">
    <source>
        <dbReference type="ARBA" id="ARBA00023015"/>
    </source>
</evidence>
<feature type="domain" description="HTH luxR-type" evidence="4">
    <location>
        <begin position="790"/>
        <end position="855"/>
    </location>
</feature>
<keyword evidence="3" id="KW-0804">Transcription</keyword>
<reference evidence="5 6" key="1">
    <citation type="submission" date="2020-08" db="EMBL/GenBank/DDBJ databases">
        <title>Sequencing the genomes of 1000 actinobacteria strains.</title>
        <authorList>
            <person name="Klenk H.-P."/>
        </authorList>
    </citation>
    <scope>NUCLEOTIDE SEQUENCE [LARGE SCALE GENOMIC DNA]</scope>
    <source>
        <strain evidence="5 6">DSM 105784</strain>
    </source>
</reference>
<dbReference type="SUPFAM" id="SSF46894">
    <property type="entry name" value="C-terminal effector domain of the bipartite response regulators"/>
    <property type="match status" value="1"/>
</dbReference>
<evidence type="ECO:0000256" key="2">
    <source>
        <dbReference type="ARBA" id="ARBA00023125"/>
    </source>
</evidence>
<dbReference type="InterPro" id="IPR000792">
    <property type="entry name" value="Tscrpt_reg_LuxR_C"/>
</dbReference>
<dbReference type="PANTHER" id="PTHR44688">
    <property type="entry name" value="DNA-BINDING TRANSCRIPTIONAL ACTIVATOR DEVR_DOSR"/>
    <property type="match status" value="1"/>
</dbReference>
<proteinExistence type="predicted"/>
<dbReference type="InterPro" id="IPR036388">
    <property type="entry name" value="WH-like_DNA-bd_sf"/>
</dbReference>
<accession>A0A841AR92</accession>
<gene>
    <name evidence="5" type="ORF">HD599_002775</name>
</gene>
<dbReference type="Proteomes" id="UP000536685">
    <property type="component" value="Unassembled WGS sequence"/>
</dbReference>
<evidence type="ECO:0000313" key="6">
    <source>
        <dbReference type="Proteomes" id="UP000536685"/>
    </source>
</evidence>
<dbReference type="InterPro" id="IPR016032">
    <property type="entry name" value="Sig_transdc_resp-reg_C-effctor"/>
</dbReference>
<name>A0A841AR92_9MICO</name>
<protein>
    <submittedName>
        <fullName evidence="5">DNA-binding CsgD family transcriptional regulator</fullName>
    </submittedName>
</protein>
<dbReference type="GO" id="GO:0006355">
    <property type="term" value="P:regulation of DNA-templated transcription"/>
    <property type="evidence" value="ECO:0007669"/>
    <property type="project" value="InterPro"/>
</dbReference>
<dbReference type="EMBL" id="JACHMJ010000001">
    <property type="protein sequence ID" value="MBB5844452.1"/>
    <property type="molecule type" value="Genomic_DNA"/>
</dbReference>
<keyword evidence="6" id="KW-1185">Reference proteome</keyword>
<sequence length="859" mass="92628">MGKSFVASTLVERIEPGMHEANDNSVIRCTRSRDVARLLRLQGDHGESRGIVTIEDAHVLSLENLQGLVDFVGSTDRPVLITLDINPVGPATAESVARTRTITSLWADLGLERVDLSGVGFTEASAMIDDACGHEGLDVVTRARIVHGAAGNPKLIGELTREALRNPGSVDMGSASLILGPNTLPPRILDLARERLLDLSDVDEYALITLAKLGTIPYVRAARLVGQAPLRSLLRRGLVSHEPGASEFVAANLLYASAAQLLREVENPLDAEHAVEKLLLSDLRMGESLTSSECVVLSTYWVNNPDADPLDGLSAEKSASVLCRAARRADVWGLPAASEVFARRSMALAPAVPAVHSLSRALAGQGRVNAALDLLERDTTPHTVPREDVDLAMWWILLSGWVPDSEQRRGTMVGITTGWGTVDPLLAAIGELTEMFGELISSDYEDGIDALNAFAADESKPMPLRLRALTLLVSTYSHRGEPAELDRAYTDGRALVGEIAASRSFRTYSDDHTAAAIFIARAGFTLSQQGESRVQLSHDLDVYALRAVLEGNELELALVNAVSGSLSLSSQNAARAEVELARAEAGLRFKTEPETSFVVRLLRAVSLFALNRPDEAMEIFGSMSPAELTSEPWMEFYSRYIRILLDVNPADMTKTHAALLDLADYKKGRYRQVSMTGAYLASRAGAPLDKLVALMDGFESLGHSHIADVYEEHVRAEAAGDAFRLDAVGSRLEEFGLSEEAAWAFSLAMTAHLGHGRSAEAVVSRARRDAQARQPLSPVTAVVPASNAAARDNVARLTRRELEIAQLAGIGLSNSEIASRLFLSVRTVESHVLQARVKLGASRRSELGLYLADVGSKVS</sequence>
<dbReference type="PRINTS" id="PR00038">
    <property type="entry name" value="HTHLUXR"/>
</dbReference>
<dbReference type="PROSITE" id="PS50043">
    <property type="entry name" value="HTH_LUXR_2"/>
    <property type="match status" value="1"/>
</dbReference>
<keyword evidence="1" id="KW-0805">Transcription regulation</keyword>
<dbReference type="Gene3D" id="1.10.10.10">
    <property type="entry name" value="Winged helix-like DNA-binding domain superfamily/Winged helix DNA-binding domain"/>
    <property type="match status" value="1"/>
</dbReference>
<dbReference type="Pfam" id="PF00196">
    <property type="entry name" value="GerE"/>
    <property type="match status" value="1"/>
</dbReference>
<evidence type="ECO:0000256" key="3">
    <source>
        <dbReference type="ARBA" id="ARBA00023163"/>
    </source>
</evidence>
<dbReference type="AlphaFoldDB" id="A0A841AR92"/>
<dbReference type="SMART" id="SM00421">
    <property type="entry name" value="HTH_LUXR"/>
    <property type="match status" value="1"/>
</dbReference>